<evidence type="ECO:0000259" key="2">
    <source>
        <dbReference type="Pfam" id="PF13248"/>
    </source>
</evidence>
<proteinExistence type="predicted"/>
<evidence type="ECO:0000313" key="3">
    <source>
        <dbReference type="EMBL" id="NDL66663.1"/>
    </source>
</evidence>
<keyword evidence="1" id="KW-0812">Transmembrane</keyword>
<feature type="transmembrane region" description="Helical" evidence="1">
    <location>
        <begin position="83"/>
        <end position="106"/>
    </location>
</feature>
<feature type="domain" description="Putative zinc-ribbon" evidence="2">
    <location>
        <begin position="4"/>
        <end position="27"/>
    </location>
</feature>
<protein>
    <submittedName>
        <fullName evidence="3">Zinc ribbon domain-containing protein</fullName>
    </submittedName>
</protein>
<keyword evidence="4" id="KW-1185">Reference proteome</keyword>
<dbReference type="EMBL" id="JAAEEH010000004">
    <property type="protein sequence ID" value="NDL66663.1"/>
    <property type="molecule type" value="Genomic_DNA"/>
</dbReference>
<evidence type="ECO:0000256" key="1">
    <source>
        <dbReference type="SAM" id="Phobius"/>
    </source>
</evidence>
<name>A0A7X5KMF5_9FIRM</name>
<dbReference type="AlphaFoldDB" id="A0A7X5KMF5"/>
<comment type="caution">
    <text evidence="3">The sequence shown here is derived from an EMBL/GenBank/DDBJ whole genome shotgun (WGS) entry which is preliminary data.</text>
</comment>
<dbReference type="Pfam" id="PF13248">
    <property type="entry name" value="Zn_ribbon_3"/>
    <property type="match status" value="1"/>
</dbReference>
<keyword evidence="1" id="KW-1133">Transmembrane helix</keyword>
<evidence type="ECO:0000313" key="4">
    <source>
        <dbReference type="Proteomes" id="UP000461585"/>
    </source>
</evidence>
<sequence length="112" mass="11875">MALIRCPECQREISDQSQSCPHCGYPLRASYGSGGSYQAGRVSDQEPSFGMALLGFFFPLVGLILYLVLLNDQPGKARSAGKGALVSVVVGIVGTILLLLLAVPAARIMYTL</sequence>
<organism evidence="3 4">
    <name type="scientific">Anaerotalea alkaliphila</name>
    <dbReference type="NCBI Taxonomy" id="2662126"/>
    <lineage>
        <taxon>Bacteria</taxon>
        <taxon>Bacillati</taxon>
        <taxon>Bacillota</taxon>
        <taxon>Clostridia</taxon>
        <taxon>Eubacteriales</taxon>
        <taxon>Anaerotalea</taxon>
    </lineage>
</organism>
<dbReference type="Proteomes" id="UP000461585">
    <property type="component" value="Unassembled WGS sequence"/>
</dbReference>
<keyword evidence="1" id="KW-0472">Membrane</keyword>
<gene>
    <name evidence="3" type="ORF">GXN74_02725</name>
</gene>
<reference evidence="3 4" key="1">
    <citation type="submission" date="2020-01" db="EMBL/GenBank/DDBJ databases">
        <title>Anaeroalcalibacter tamaniensis gen. nov., sp. nov., moderately halophilic strictly anaerobic fermenter bacterium from mud volcano of Taman peninsula.</title>
        <authorList>
            <person name="Frolova A."/>
            <person name="Merkel A.Y."/>
            <person name="Slobodkin A.I."/>
        </authorList>
    </citation>
    <scope>NUCLEOTIDE SEQUENCE [LARGE SCALE GENOMIC DNA]</scope>
    <source>
        <strain evidence="3 4">F-3ap</strain>
    </source>
</reference>
<feature type="transmembrane region" description="Helical" evidence="1">
    <location>
        <begin position="49"/>
        <end position="71"/>
    </location>
</feature>
<dbReference type="RefSeq" id="WP_162369386.1">
    <property type="nucleotide sequence ID" value="NZ_JAAEEH010000004.1"/>
</dbReference>
<accession>A0A7X5KMF5</accession>
<dbReference type="InterPro" id="IPR059113">
    <property type="entry name" value="Znf_ribbon"/>
</dbReference>